<evidence type="ECO:0000256" key="9">
    <source>
        <dbReference type="ARBA" id="ARBA00022842"/>
    </source>
</evidence>
<keyword evidence="6" id="KW-0547">Nucleotide-binding</keyword>
<dbReference type="SMART" id="SM00090">
    <property type="entry name" value="RIO"/>
    <property type="match status" value="1"/>
</dbReference>
<dbReference type="Gene3D" id="3.30.200.20">
    <property type="entry name" value="Phosphorylase Kinase, domain 1"/>
    <property type="match status" value="1"/>
</dbReference>
<feature type="domain" description="RIO kinase" evidence="12">
    <location>
        <begin position="50"/>
        <end position="280"/>
    </location>
</feature>
<comment type="catalytic activity">
    <reaction evidence="11">
        <text>L-seryl-[protein] + ATP = O-phospho-L-seryl-[protein] + ADP + H(+)</text>
        <dbReference type="Rhea" id="RHEA:17989"/>
        <dbReference type="Rhea" id="RHEA-COMP:9863"/>
        <dbReference type="Rhea" id="RHEA-COMP:11604"/>
        <dbReference type="ChEBI" id="CHEBI:15378"/>
        <dbReference type="ChEBI" id="CHEBI:29999"/>
        <dbReference type="ChEBI" id="CHEBI:30616"/>
        <dbReference type="ChEBI" id="CHEBI:83421"/>
        <dbReference type="ChEBI" id="CHEBI:456216"/>
        <dbReference type="EC" id="2.7.11.1"/>
    </reaction>
</comment>
<name>A0A075FPC2_9EURY</name>
<keyword evidence="5" id="KW-0479">Metal-binding</keyword>
<keyword evidence="9" id="KW-0460">Magnesium</keyword>
<evidence type="ECO:0000256" key="6">
    <source>
        <dbReference type="ARBA" id="ARBA00022741"/>
    </source>
</evidence>
<dbReference type="SUPFAM" id="SSF56112">
    <property type="entry name" value="Protein kinase-like (PK-like)"/>
    <property type="match status" value="1"/>
</dbReference>
<protein>
    <recommendedName>
        <fullName evidence="2">non-specific serine/threonine protein kinase</fullName>
        <ecNumber evidence="2">2.7.11.1</ecNumber>
    </recommendedName>
</protein>
<dbReference type="PROSITE" id="PS01245">
    <property type="entry name" value="RIO1"/>
    <property type="match status" value="1"/>
</dbReference>
<evidence type="ECO:0000256" key="1">
    <source>
        <dbReference type="ARBA" id="ARBA00009196"/>
    </source>
</evidence>
<keyword evidence="4 13" id="KW-0808">Transferase</keyword>
<evidence type="ECO:0000256" key="3">
    <source>
        <dbReference type="ARBA" id="ARBA00022527"/>
    </source>
</evidence>
<dbReference type="InterPro" id="IPR051272">
    <property type="entry name" value="RIO-type_Ser/Thr_kinase"/>
</dbReference>
<dbReference type="PANTHER" id="PTHR45723">
    <property type="entry name" value="SERINE/THREONINE-PROTEIN KINASE RIO1"/>
    <property type="match status" value="1"/>
</dbReference>
<dbReference type="GO" id="GO:0106310">
    <property type="term" value="F:protein serine kinase activity"/>
    <property type="evidence" value="ECO:0007669"/>
    <property type="project" value="RHEA"/>
</dbReference>
<dbReference type="InterPro" id="IPR000687">
    <property type="entry name" value="RIO_kinase"/>
</dbReference>
<evidence type="ECO:0000256" key="8">
    <source>
        <dbReference type="ARBA" id="ARBA00022840"/>
    </source>
</evidence>
<evidence type="ECO:0000256" key="2">
    <source>
        <dbReference type="ARBA" id="ARBA00012513"/>
    </source>
</evidence>
<keyword evidence="3 13" id="KW-0723">Serine/threonine-protein kinase</keyword>
<comment type="similarity">
    <text evidence="1">Belongs to the protein kinase superfamily. RIO-type Ser/Thr kinase family.</text>
</comment>
<dbReference type="InterPro" id="IPR018935">
    <property type="entry name" value="RIO_kinase_CS"/>
</dbReference>
<evidence type="ECO:0000256" key="4">
    <source>
        <dbReference type="ARBA" id="ARBA00022679"/>
    </source>
</evidence>
<keyword evidence="8" id="KW-0067">ATP-binding</keyword>
<dbReference type="AlphaFoldDB" id="A0A075FPC2"/>
<dbReference type="InterPro" id="IPR011009">
    <property type="entry name" value="Kinase-like_dom_sf"/>
</dbReference>
<keyword evidence="7 13" id="KW-0418">Kinase</keyword>
<proteinExistence type="inferred from homology"/>
<dbReference type="GO" id="GO:0005524">
    <property type="term" value="F:ATP binding"/>
    <property type="evidence" value="ECO:0007669"/>
    <property type="project" value="UniProtKB-KW"/>
</dbReference>
<evidence type="ECO:0000256" key="11">
    <source>
        <dbReference type="ARBA" id="ARBA00048679"/>
    </source>
</evidence>
<dbReference type="EMBL" id="KF900342">
    <property type="protein sequence ID" value="AIE91557.1"/>
    <property type="molecule type" value="Genomic_DNA"/>
</dbReference>
<reference evidence="13" key="1">
    <citation type="journal article" date="2014" name="Genome Biol. Evol.">
        <title>Pangenome evidence for extensive interdomain horizontal transfer affecting lineage core and shell genes in uncultured planktonic thaumarchaeota and euryarchaeota.</title>
        <authorList>
            <person name="Deschamps P."/>
            <person name="Zivanovic Y."/>
            <person name="Moreira D."/>
            <person name="Rodriguez-Valera F."/>
            <person name="Lopez-Garcia P."/>
        </authorList>
    </citation>
    <scope>NUCLEOTIDE SEQUENCE</scope>
</reference>
<evidence type="ECO:0000256" key="5">
    <source>
        <dbReference type="ARBA" id="ARBA00022723"/>
    </source>
</evidence>
<dbReference type="Pfam" id="PF01163">
    <property type="entry name" value="RIO1"/>
    <property type="match status" value="1"/>
</dbReference>
<dbReference type="CDD" id="cd05145">
    <property type="entry name" value="RIO1_like"/>
    <property type="match status" value="1"/>
</dbReference>
<comment type="catalytic activity">
    <reaction evidence="10">
        <text>L-threonyl-[protein] + ATP = O-phospho-L-threonyl-[protein] + ADP + H(+)</text>
        <dbReference type="Rhea" id="RHEA:46608"/>
        <dbReference type="Rhea" id="RHEA-COMP:11060"/>
        <dbReference type="Rhea" id="RHEA-COMP:11605"/>
        <dbReference type="ChEBI" id="CHEBI:15378"/>
        <dbReference type="ChEBI" id="CHEBI:30013"/>
        <dbReference type="ChEBI" id="CHEBI:30616"/>
        <dbReference type="ChEBI" id="CHEBI:61977"/>
        <dbReference type="ChEBI" id="CHEBI:456216"/>
        <dbReference type="EC" id="2.7.11.1"/>
    </reaction>
</comment>
<gene>
    <name evidence="13" type="primary">RIOK1</name>
</gene>
<sequence>MSDEFDNQPDIDALMRGEKKHEWMSEPRFKRMFSEVEDALQGVLGKGKFEWVDRRVFDQVFDRSTLLAVHKLMQKGEIETIDYPIARGKEAHVFHATTNHGPVAVKIFHTTNAVFKGLAKYIDGDPRFSGLSRRHRELVNIWVRKEFRNLKRMRKHGLKVPEPLDSLKNVLVMSYLGDDKGASPRLKDITIDKPYEVFEDLLDFIAINWQTCRLVHADFSEYNILWYDGEPWVIDVGQGVTHQHPNAEEFLVRDITRLVEWINRQGHSIDVAESLARVLDDPVPTLPPLSGGD</sequence>
<dbReference type="Gene3D" id="1.10.510.10">
    <property type="entry name" value="Transferase(Phosphotransferase) domain 1"/>
    <property type="match status" value="1"/>
</dbReference>
<dbReference type="EC" id="2.7.11.1" evidence="2"/>
<evidence type="ECO:0000256" key="7">
    <source>
        <dbReference type="ARBA" id="ARBA00022777"/>
    </source>
</evidence>
<organism evidence="13">
    <name type="scientific">uncultured marine group II/III euryarchaeote AD1000_12_E11</name>
    <dbReference type="NCBI Taxonomy" id="1457726"/>
    <lineage>
        <taxon>Archaea</taxon>
        <taxon>Methanobacteriati</taxon>
        <taxon>Methanobacteriota</taxon>
        <taxon>environmental samples</taxon>
    </lineage>
</organism>
<evidence type="ECO:0000313" key="13">
    <source>
        <dbReference type="EMBL" id="AIE91557.1"/>
    </source>
</evidence>
<evidence type="ECO:0000256" key="10">
    <source>
        <dbReference type="ARBA" id="ARBA00047899"/>
    </source>
</evidence>
<accession>A0A075FPC2</accession>
<dbReference type="GO" id="GO:0004674">
    <property type="term" value="F:protein serine/threonine kinase activity"/>
    <property type="evidence" value="ECO:0007669"/>
    <property type="project" value="UniProtKB-KW"/>
</dbReference>
<dbReference type="InterPro" id="IPR018934">
    <property type="entry name" value="RIO_dom"/>
</dbReference>
<dbReference type="GO" id="GO:0046872">
    <property type="term" value="F:metal ion binding"/>
    <property type="evidence" value="ECO:0007669"/>
    <property type="project" value="UniProtKB-KW"/>
</dbReference>
<evidence type="ECO:0000259" key="12">
    <source>
        <dbReference type="SMART" id="SM00090"/>
    </source>
</evidence>